<keyword evidence="2" id="KW-1185">Reference proteome</keyword>
<dbReference type="EMBL" id="CP012332">
    <property type="protein sequence ID" value="AKU89870.1"/>
    <property type="molecule type" value="Genomic_DNA"/>
</dbReference>
<sequence length="38" mass="4136">MPKVRVFLDFVVEGANAEVCGRDGPRAQRSVALCLAFI</sequence>
<protein>
    <submittedName>
        <fullName evidence="1">Uncharacterized protein</fullName>
    </submittedName>
</protein>
<dbReference type="KEGG" id="vin:AKJ08_0257"/>
<organism evidence="1 2">
    <name type="scientific">Vulgatibacter incomptus</name>
    <dbReference type="NCBI Taxonomy" id="1391653"/>
    <lineage>
        <taxon>Bacteria</taxon>
        <taxon>Pseudomonadati</taxon>
        <taxon>Myxococcota</taxon>
        <taxon>Myxococcia</taxon>
        <taxon>Myxococcales</taxon>
        <taxon>Cystobacterineae</taxon>
        <taxon>Vulgatibacteraceae</taxon>
        <taxon>Vulgatibacter</taxon>
    </lineage>
</organism>
<gene>
    <name evidence="1" type="ORF">AKJ08_0257</name>
</gene>
<dbReference type="Proteomes" id="UP000055590">
    <property type="component" value="Chromosome"/>
</dbReference>
<proteinExistence type="predicted"/>
<dbReference type="AlphaFoldDB" id="A0A0K1P8M2"/>
<accession>A0A0K1P8M2</accession>
<reference evidence="1 2" key="1">
    <citation type="submission" date="2015-08" db="EMBL/GenBank/DDBJ databases">
        <authorList>
            <person name="Babu N.S."/>
            <person name="Beckwith C.J."/>
            <person name="Beseler K.G."/>
            <person name="Brison A."/>
            <person name="Carone J.V."/>
            <person name="Caskin T.P."/>
            <person name="Diamond M."/>
            <person name="Durham M.E."/>
            <person name="Foxe J.M."/>
            <person name="Go M."/>
            <person name="Henderson B.A."/>
            <person name="Jones I.B."/>
            <person name="McGettigan J.A."/>
            <person name="Micheletti S.J."/>
            <person name="Nasrallah M.E."/>
            <person name="Ortiz D."/>
            <person name="Piller C.R."/>
            <person name="Privatt S.R."/>
            <person name="Schneider S.L."/>
            <person name="Sharp S."/>
            <person name="Smith T.C."/>
            <person name="Stanton J.D."/>
            <person name="Ullery H.E."/>
            <person name="Wilson R.J."/>
            <person name="Serrano M.G."/>
            <person name="Buck G."/>
            <person name="Lee V."/>
            <person name="Wang Y."/>
            <person name="Carvalho R."/>
            <person name="Voegtly L."/>
            <person name="Shi R."/>
            <person name="Duckworth R."/>
            <person name="Johnson A."/>
            <person name="Loviza R."/>
            <person name="Walstead R."/>
            <person name="Shah Z."/>
            <person name="Kiflezghi M."/>
            <person name="Wade K."/>
            <person name="Ball S.L."/>
            <person name="Bradley K.W."/>
            <person name="Asai D.J."/>
            <person name="Bowman C.A."/>
            <person name="Russell D.A."/>
            <person name="Pope W.H."/>
            <person name="Jacobs-Sera D."/>
            <person name="Hendrix R.W."/>
            <person name="Hatfull G.F."/>
        </authorList>
    </citation>
    <scope>NUCLEOTIDE SEQUENCE [LARGE SCALE GENOMIC DNA]</scope>
    <source>
        <strain evidence="1 2">DSM 27710</strain>
    </source>
</reference>
<evidence type="ECO:0000313" key="1">
    <source>
        <dbReference type="EMBL" id="AKU89870.1"/>
    </source>
</evidence>
<dbReference type="STRING" id="1391653.AKJ08_0257"/>
<evidence type="ECO:0000313" key="2">
    <source>
        <dbReference type="Proteomes" id="UP000055590"/>
    </source>
</evidence>
<name>A0A0K1P8M2_9BACT</name>